<evidence type="ECO:0000256" key="4">
    <source>
        <dbReference type="ARBA" id="ARBA00022801"/>
    </source>
</evidence>
<dbReference type="Gene3D" id="3.20.20.80">
    <property type="entry name" value="Glycosidases"/>
    <property type="match status" value="1"/>
</dbReference>
<dbReference type="Gene3D" id="2.60.40.10">
    <property type="entry name" value="Immunoglobulins"/>
    <property type="match status" value="1"/>
</dbReference>
<dbReference type="Proteomes" id="UP000309992">
    <property type="component" value="Unassembled WGS sequence"/>
</dbReference>
<keyword evidence="5 6" id="KW-0326">Glycosidase</keyword>
<feature type="domain" description="Glycosyl hydrolases family 2 sugar binding" evidence="9">
    <location>
        <begin position="13"/>
        <end position="177"/>
    </location>
</feature>
<name>A0ABY2S6H7_9PSEU</name>
<dbReference type="EMBL" id="SWMS01000007">
    <property type="protein sequence ID" value="TKG71006.1"/>
    <property type="molecule type" value="Genomic_DNA"/>
</dbReference>
<dbReference type="EC" id="3.2.1.31" evidence="2"/>
<accession>A0ABY2S6H7</accession>
<dbReference type="InterPro" id="IPR006103">
    <property type="entry name" value="Glyco_hydro_2_cat"/>
</dbReference>
<dbReference type="PRINTS" id="PR00132">
    <property type="entry name" value="GLHYDRLASE2"/>
</dbReference>
<evidence type="ECO:0000313" key="10">
    <source>
        <dbReference type="EMBL" id="TKG71006.1"/>
    </source>
</evidence>
<evidence type="ECO:0000256" key="5">
    <source>
        <dbReference type="ARBA" id="ARBA00023295"/>
    </source>
</evidence>
<dbReference type="InterPro" id="IPR006102">
    <property type="entry name" value="Ig-like_GH2"/>
</dbReference>
<evidence type="ECO:0000256" key="2">
    <source>
        <dbReference type="ARBA" id="ARBA00012761"/>
    </source>
</evidence>
<feature type="domain" description="Glycoside hydrolase family 2 immunoglobulin-like beta-sandwich" evidence="7">
    <location>
        <begin position="180"/>
        <end position="270"/>
    </location>
</feature>
<reference evidence="10 11" key="1">
    <citation type="journal article" date="2015" name="Antonie Van Leeuwenhoek">
        <title>Prauserella endophytica sp. nov., an endophytic actinobacterium isolated from Tamarix taklamakanensis.</title>
        <authorList>
            <person name="Liu J.M."/>
            <person name="Habden X."/>
            <person name="Guo L."/>
            <person name="Tuo L."/>
            <person name="Jiang Z.K."/>
            <person name="Liu S.W."/>
            <person name="Liu X.F."/>
            <person name="Chen L."/>
            <person name="Li R.F."/>
            <person name="Zhang Y.Q."/>
            <person name="Sun C.H."/>
        </authorList>
    </citation>
    <scope>NUCLEOTIDE SEQUENCE [LARGE SCALE GENOMIC DNA]</scope>
    <source>
        <strain evidence="10 11">CGMCC 4.7182</strain>
    </source>
</reference>
<sequence>MLKPTPTPTRELVSLDGLWRFAVDGPELERPWSGRLPGDREAPVPSSYNDLFLDPAVRDHVGWAWYQREVRVPRGWRGERVVLRLESATHHGRVYVDDVLVAEHIGGYTPFEADITNHVEAGASFRLTVGVDNELTPATLPPGHVVTTEDGRRRQIYHHDFYNYAGLARSVWLYSTPLEHIRDITVVTDVDGDAGRVGYQVDAATDSEVRVSLRDAEGQRVAESGGATGTLTVPDVVLWQPGAAYLYTLTAEVVRDGAVVDSYSLPVGVRTVEVRGQEFLINGEPFYFTGFGKHEDTPVRGKGHDPAYLVHDFELLDWIGANSFRTSHYPYAEEVLEYADRHGIVVIDETAAVGLNLGVAGGMTARNPPLTFSEEGLGVQMRHTHAQHLRELIQRDKNHPSVVMWCIANEPASQEEGAYEYFEPLANLARELDPSRPITYTAWLMANADNDRVASLFDVIGINRYYGWYIDNGDLSSAEAHLEADIRSWIEKYDRPVMMTEYGADTFAGLHSLFDMPWSEEYQVAYFQMHHRVFDRFPGFVGEHVWNFADFRTTTAVHRVDGNKKGIFARDRRPKSAAFELRRRWRGLEGRKPSE</sequence>
<evidence type="ECO:0000256" key="6">
    <source>
        <dbReference type="RuleBase" id="RU361154"/>
    </source>
</evidence>
<dbReference type="PROSITE" id="PS00719">
    <property type="entry name" value="GLYCOSYL_HYDROL_F2_1"/>
    <property type="match status" value="1"/>
</dbReference>
<evidence type="ECO:0000256" key="1">
    <source>
        <dbReference type="ARBA" id="ARBA00007401"/>
    </source>
</evidence>
<dbReference type="InterPro" id="IPR036156">
    <property type="entry name" value="Beta-gal/glucu_dom_sf"/>
</dbReference>
<dbReference type="NCBIfam" id="NF007538">
    <property type="entry name" value="PRK10150.1"/>
    <property type="match status" value="1"/>
</dbReference>
<dbReference type="PANTHER" id="PTHR10066">
    <property type="entry name" value="BETA-GLUCURONIDASE"/>
    <property type="match status" value="1"/>
</dbReference>
<gene>
    <name evidence="10" type="primary">uidA</name>
    <name evidence="10" type="ORF">FCN18_15520</name>
</gene>
<evidence type="ECO:0000313" key="11">
    <source>
        <dbReference type="Proteomes" id="UP000309992"/>
    </source>
</evidence>
<feature type="domain" description="Glycoside hydrolase family 2 catalytic" evidence="8">
    <location>
        <begin position="272"/>
        <end position="587"/>
    </location>
</feature>
<proteinExistence type="inferred from homology"/>
<dbReference type="SUPFAM" id="SSF49785">
    <property type="entry name" value="Galactose-binding domain-like"/>
    <property type="match status" value="1"/>
</dbReference>
<dbReference type="SUPFAM" id="SSF49303">
    <property type="entry name" value="beta-Galactosidase/glucuronidase domain"/>
    <property type="match status" value="1"/>
</dbReference>
<dbReference type="GO" id="GO:0004566">
    <property type="term" value="F:beta-glucuronidase activity"/>
    <property type="evidence" value="ECO:0007669"/>
    <property type="project" value="UniProtKB-EC"/>
</dbReference>
<evidence type="ECO:0000256" key="3">
    <source>
        <dbReference type="ARBA" id="ARBA00016205"/>
    </source>
</evidence>
<dbReference type="Pfam" id="PF02837">
    <property type="entry name" value="Glyco_hydro_2_N"/>
    <property type="match status" value="1"/>
</dbReference>
<dbReference type="PANTHER" id="PTHR10066:SF67">
    <property type="entry name" value="BETA-GLUCURONIDASE"/>
    <property type="match status" value="1"/>
</dbReference>
<evidence type="ECO:0000259" key="8">
    <source>
        <dbReference type="Pfam" id="PF02836"/>
    </source>
</evidence>
<evidence type="ECO:0000259" key="9">
    <source>
        <dbReference type="Pfam" id="PF02837"/>
    </source>
</evidence>
<dbReference type="SUPFAM" id="SSF51445">
    <property type="entry name" value="(Trans)glycosidases"/>
    <property type="match status" value="1"/>
</dbReference>
<dbReference type="InterPro" id="IPR008979">
    <property type="entry name" value="Galactose-bd-like_sf"/>
</dbReference>
<dbReference type="Gene3D" id="2.60.120.260">
    <property type="entry name" value="Galactose-binding domain-like"/>
    <property type="match status" value="1"/>
</dbReference>
<comment type="similarity">
    <text evidence="1 6">Belongs to the glycosyl hydrolase 2 family.</text>
</comment>
<dbReference type="InterPro" id="IPR017853">
    <property type="entry name" value="GH"/>
</dbReference>
<dbReference type="InterPro" id="IPR006101">
    <property type="entry name" value="Glyco_hydro_2"/>
</dbReference>
<keyword evidence="11" id="KW-1185">Reference proteome</keyword>
<evidence type="ECO:0000259" key="7">
    <source>
        <dbReference type="Pfam" id="PF00703"/>
    </source>
</evidence>
<dbReference type="InterPro" id="IPR023230">
    <property type="entry name" value="Glyco_hydro_2_CS"/>
</dbReference>
<keyword evidence="4 6" id="KW-0378">Hydrolase</keyword>
<organism evidence="10 11">
    <name type="scientific">Prauserella endophytica</name>
    <dbReference type="NCBI Taxonomy" id="1592324"/>
    <lineage>
        <taxon>Bacteria</taxon>
        <taxon>Bacillati</taxon>
        <taxon>Actinomycetota</taxon>
        <taxon>Actinomycetes</taxon>
        <taxon>Pseudonocardiales</taxon>
        <taxon>Pseudonocardiaceae</taxon>
        <taxon>Prauserella</taxon>
        <taxon>Prauserella coralliicola group</taxon>
    </lineage>
</organism>
<comment type="caution">
    <text evidence="10">The sequence shown here is derived from an EMBL/GenBank/DDBJ whole genome shotgun (WGS) entry which is preliminary data.</text>
</comment>
<protein>
    <recommendedName>
        <fullName evidence="3">Beta-glucuronidase</fullName>
        <ecNumber evidence="2">3.2.1.31</ecNumber>
    </recommendedName>
</protein>
<dbReference type="InterPro" id="IPR013783">
    <property type="entry name" value="Ig-like_fold"/>
</dbReference>
<dbReference type="Pfam" id="PF00703">
    <property type="entry name" value="Glyco_hydro_2"/>
    <property type="match status" value="1"/>
</dbReference>
<dbReference type="Pfam" id="PF02836">
    <property type="entry name" value="Glyco_hydro_2_C"/>
    <property type="match status" value="1"/>
</dbReference>
<dbReference type="InterPro" id="IPR006104">
    <property type="entry name" value="Glyco_hydro_2_N"/>
</dbReference>